<dbReference type="Proteomes" id="UP000315689">
    <property type="component" value="Unassembled WGS sequence"/>
</dbReference>
<reference evidence="2 3" key="1">
    <citation type="submission" date="2017-07" db="EMBL/GenBank/DDBJ databases">
        <title>Mechanisms for carbon and nitrogen cycling indicate functional differentiation within the Candidate Phyla Radiation.</title>
        <authorList>
            <person name="Danczak R.E."/>
            <person name="Johnston M.D."/>
            <person name="Kenah C."/>
            <person name="Slattery M."/>
            <person name="Wrighton K.C."/>
            <person name="Wilkins M.J."/>
        </authorList>
    </citation>
    <scope>NUCLEOTIDE SEQUENCE [LARGE SCALE GENOMIC DNA]</scope>
    <source>
        <strain evidence="2">Licking1014_7</strain>
    </source>
</reference>
<keyword evidence="1" id="KW-0812">Transmembrane</keyword>
<gene>
    <name evidence="2" type="ORF">CEN89_678</name>
</gene>
<dbReference type="AlphaFoldDB" id="A0A554LHZ2"/>
<feature type="transmembrane region" description="Helical" evidence="1">
    <location>
        <begin position="62"/>
        <end position="79"/>
    </location>
</feature>
<accession>A0A554LHZ2</accession>
<keyword evidence="1" id="KW-1133">Transmembrane helix</keyword>
<protein>
    <submittedName>
        <fullName evidence="2">Uncharacterized protein</fullName>
    </submittedName>
</protein>
<proteinExistence type="predicted"/>
<evidence type="ECO:0000313" key="2">
    <source>
        <dbReference type="EMBL" id="TSC92467.1"/>
    </source>
</evidence>
<comment type="caution">
    <text evidence="2">The sequence shown here is derived from an EMBL/GenBank/DDBJ whole genome shotgun (WGS) entry which is preliminary data.</text>
</comment>
<evidence type="ECO:0000313" key="3">
    <source>
        <dbReference type="Proteomes" id="UP000315689"/>
    </source>
</evidence>
<name>A0A554LHZ2_9BACT</name>
<keyword evidence="1" id="KW-0472">Membrane</keyword>
<evidence type="ECO:0000256" key="1">
    <source>
        <dbReference type="SAM" id="Phobius"/>
    </source>
</evidence>
<organism evidence="2 3">
    <name type="scientific">Candidatus Berkelbacteria bacterium Licking1014_7</name>
    <dbReference type="NCBI Taxonomy" id="2017147"/>
    <lineage>
        <taxon>Bacteria</taxon>
        <taxon>Candidatus Berkelbacteria</taxon>
    </lineage>
</organism>
<dbReference type="EMBL" id="VMGK01000025">
    <property type="protein sequence ID" value="TSC92467.1"/>
    <property type="molecule type" value="Genomic_DNA"/>
</dbReference>
<sequence>MSKIKPKTRQEILEKILKREADFLANNPDNPSSPVKKQKEQEIAKIQTDPIFSQTKKEMLKIAFVTTVSVALILIAFLIDLKTNLLSSAAQNLANWLHL</sequence>